<keyword evidence="1" id="KW-1133">Transmembrane helix</keyword>
<comment type="caution">
    <text evidence="2">The sequence shown here is derived from an EMBL/GenBank/DDBJ whole genome shotgun (WGS) entry which is preliminary data.</text>
</comment>
<sequence>MVTTITAIIIASSIIMALNGKELLCLVVIVALFSIPQLLILVVITSAIYTFLRK</sequence>
<evidence type="ECO:0000313" key="2">
    <source>
        <dbReference type="EMBL" id="GAA0858861.1"/>
    </source>
</evidence>
<keyword evidence="1" id="KW-0812">Transmembrane</keyword>
<dbReference type="RefSeq" id="WP_343861430.1">
    <property type="nucleotide sequence ID" value="NZ_BAAAFD010000010.1"/>
</dbReference>
<proteinExistence type="predicted"/>
<name>A0ABN1LPY7_9ALTE</name>
<accession>A0ABN1LPY7</accession>
<keyword evidence="1" id="KW-0472">Membrane</keyword>
<evidence type="ECO:0000313" key="3">
    <source>
        <dbReference type="Proteomes" id="UP001500359"/>
    </source>
</evidence>
<protein>
    <submittedName>
        <fullName evidence="2">Uncharacterized protein</fullName>
    </submittedName>
</protein>
<reference evidence="3" key="1">
    <citation type="journal article" date="2019" name="Int. J. Syst. Evol. Microbiol.">
        <title>The Global Catalogue of Microorganisms (GCM) 10K type strain sequencing project: providing services to taxonomists for standard genome sequencing and annotation.</title>
        <authorList>
            <consortium name="The Broad Institute Genomics Platform"/>
            <consortium name="The Broad Institute Genome Sequencing Center for Infectious Disease"/>
            <person name="Wu L."/>
            <person name="Ma J."/>
        </authorList>
    </citation>
    <scope>NUCLEOTIDE SEQUENCE [LARGE SCALE GENOMIC DNA]</scope>
    <source>
        <strain evidence="3">JCM 15896</strain>
    </source>
</reference>
<organism evidence="2 3">
    <name type="scientific">Aliiglaciecola litoralis</name>
    <dbReference type="NCBI Taxonomy" id="582857"/>
    <lineage>
        <taxon>Bacteria</taxon>
        <taxon>Pseudomonadati</taxon>
        <taxon>Pseudomonadota</taxon>
        <taxon>Gammaproteobacteria</taxon>
        <taxon>Alteromonadales</taxon>
        <taxon>Alteromonadaceae</taxon>
        <taxon>Aliiglaciecola</taxon>
    </lineage>
</organism>
<dbReference type="EMBL" id="BAAAFD010000010">
    <property type="protein sequence ID" value="GAA0858861.1"/>
    <property type="molecule type" value="Genomic_DNA"/>
</dbReference>
<dbReference type="Proteomes" id="UP001500359">
    <property type="component" value="Unassembled WGS sequence"/>
</dbReference>
<keyword evidence="3" id="KW-1185">Reference proteome</keyword>
<evidence type="ECO:0000256" key="1">
    <source>
        <dbReference type="SAM" id="Phobius"/>
    </source>
</evidence>
<feature type="transmembrane region" description="Helical" evidence="1">
    <location>
        <begin position="27"/>
        <end position="52"/>
    </location>
</feature>
<gene>
    <name evidence="2" type="ORF">GCM10009114_30080</name>
</gene>